<dbReference type="Proteomes" id="UP001167871">
    <property type="component" value="Unassembled WGS sequence"/>
</dbReference>
<evidence type="ECO:0008006" key="6">
    <source>
        <dbReference type="Google" id="ProtNLM"/>
    </source>
</evidence>
<feature type="chain" id="PRO_5047531832" description="Collagen triple helix repeat (20 copies)" evidence="3">
    <location>
        <begin position="24"/>
        <end position="970"/>
    </location>
</feature>
<organism evidence="4 5">
    <name type="scientific">Bacteroides gallinaceum</name>
    <dbReference type="NCBI Taxonomy" id="1462571"/>
    <lineage>
        <taxon>Bacteria</taxon>
        <taxon>Pseudomonadati</taxon>
        <taxon>Bacteroidota</taxon>
        <taxon>Bacteroidia</taxon>
        <taxon>Bacteroidales</taxon>
        <taxon>Bacteroidaceae</taxon>
        <taxon>Bacteroides</taxon>
    </lineage>
</organism>
<dbReference type="InterPro" id="IPR051077">
    <property type="entry name" value="Ca-dependent_lectin"/>
</dbReference>
<comment type="caution">
    <text evidence="4">The sequence shown here is derived from an EMBL/GenBank/DDBJ whole genome shotgun (WGS) entry which is preliminary data.</text>
</comment>
<keyword evidence="3" id="KW-0732">Signal</keyword>
<dbReference type="RefSeq" id="WP_301935274.1">
    <property type="nucleotide sequence ID" value="NZ_JAUEII010000091.1"/>
</dbReference>
<evidence type="ECO:0000313" key="5">
    <source>
        <dbReference type="Proteomes" id="UP001167871"/>
    </source>
</evidence>
<feature type="region of interest" description="Disordered" evidence="2">
    <location>
        <begin position="109"/>
        <end position="155"/>
    </location>
</feature>
<reference evidence="4" key="1">
    <citation type="submission" date="2023-06" db="EMBL/GenBank/DDBJ databases">
        <authorList>
            <person name="Zeman M."/>
            <person name="Kubasova T."/>
            <person name="Jahodarova E."/>
            <person name="Nykrynova M."/>
            <person name="Rychlik I."/>
        </authorList>
    </citation>
    <scope>NUCLEOTIDE SEQUENCE</scope>
    <source>
        <strain evidence="4">84_SSukc20</strain>
    </source>
</reference>
<feature type="compositionally biased region" description="Basic and acidic residues" evidence="2">
    <location>
        <begin position="112"/>
        <end position="121"/>
    </location>
</feature>
<evidence type="ECO:0000256" key="1">
    <source>
        <dbReference type="SAM" id="Coils"/>
    </source>
</evidence>
<evidence type="ECO:0000256" key="3">
    <source>
        <dbReference type="SAM" id="SignalP"/>
    </source>
</evidence>
<protein>
    <recommendedName>
        <fullName evidence="6">Collagen triple helix repeat (20 copies)</fullName>
    </recommendedName>
</protein>
<reference evidence="4" key="2">
    <citation type="submission" date="2024-05" db="EMBL/GenBank/DDBJ databases">
        <title>Identification and characterization of horizontal gene transfer across gut microbiota members of farm animals based on homology search.</title>
        <authorList>
            <person name="Schwarzerova J."/>
            <person name="Nykrynova M."/>
            <person name="Jureckova K."/>
            <person name="Cejkova D."/>
            <person name="Rychlik I."/>
        </authorList>
    </citation>
    <scope>NUCLEOTIDE SEQUENCE</scope>
    <source>
        <strain evidence="4">84_SSukc20</strain>
    </source>
</reference>
<keyword evidence="1" id="KW-0175">Coiled coil</keyword>
<gene>
    <name evidence="4" type="ORF">QVO10_18075</name>
</gene>
<evidence type="ECO:0000256" key="2">
    <source>
        <dbReference type="SAM" id="MobiDB-lite"/>
    </source>
</evidence>
<dbReference type="InterPro" id="IPR008160">
    <property type="entry name" value="Collagen"/>
</dbReference>
<dbReference type="EMBL" id="JAUEII010000091">
    <property type="protein sequence ID" value="MDN0051250.1"/>
    <property type="molecule type" value="Genomic_DNA"/>
</dbReference>
<feature type="coiled-coil region" evidence="1">
    <location>
        <begin position="25"/>
        <end position="52"/>
    </location>
</feature>
<proteinExistence type="predicted"/>
<sequence>MRKKYLSALLFGALLVASTGTFTSCKDYDDDISNLQTQINDVKTAISELQAKVDGGKYVTDVVKEGDGIKITWNDNSSSVIETIKGADGTIVTIGENGNWFIDGVDQGISAKGEKGDKGDQGEQGEQGPAGPQGPAGEQGPAGPQGPQGEAGADGHDVQIIDGYWAIWDAEKGDYVKTQSLAGGVIAVETAYGWDLTITDAEGNMQNVYVPGSAGLVSISPIGDDKNHGATIFYGLLSQDVDWDGAKAVNGKMVAGMYPVLDCDLNIMLNPTGVDGTAYTYEFRDSEDKAPWGLELGDAAVYSGEKLTTGDLDGLSRATVSPSGVWTISRYLDYVPDAELDERADYVTQFRNNYNGAYAFALTATNKTGKAVEIKSQYLYSFDPLNVNDVKAEDFQYQSSDANKTYYTYGVEHTPVFDIYGYVGQSGSIIEDDRFNLSDVIYDYKLSIDESKMTQVKIDEFGLEISKDKHSFTAKNAQAVNNDIYLVIDYILINGQKGQIKGVPFHIVQSDITYEEKNVEIGTNVFDAKLNNGGQVISALDGKYVYSKTIDFDPATVYGADYNEWEDAMYEMLDDITYNDSRIATLLKQNMDIIGGDPINVDATYNDMLKNNFIYIDYLDVNDKSCVYGVNNMDDKLTRLKAIKKLRVYFIAGTYAYGDIYNDNNHAVKAPYYTVSGTTSYGSGFAIPLDNAFRVRVATTKNEQTVASYTFTFELTMPECPIKREKPMTETSVMWGTWEDNNENFDLLKVYGEHHSNGTNYGDLRDAFTNIFKIEGTRYVAQPEAGFYTFVTENIDRTAPNVEQLIYSTASGTTVNLGQIVSSSIWTDWNTTDTQFAADAVDMLADNVVYNHFGVYPQSLSKFFIRFASKVEDGSHDYKQVSGQVGLGREASPLKAQPVYIGTTLDHYEIVLSDANFEMKDAFGYTYKLFDAPVLDAGGSLTQASKKRNAINICGLTTVKALMTTLLCMA</sequence>
<name>A0ABT7XAZ3_9BACE</name>
<dbReference type="Pfam" id="PF01391">
    <property type="entry name" value="Collagen"/>
    <property type="match status" value="1"/>
</dbReference>
<evidence type="ECO:0000313" key="4">
    <source>
        <dbReference type="EMBL" id="MDN0051250.1"/>
    </source>
</evidence>
<dbReference type="PANTHER" id="PTHR24024:SF19">
    <property type="entry name" value="FARMER, ISOFORM H"/>
    <property type="match status" value="1"/>
</dbReference>
<dbReference type="Gene3D" id="1.20.5.320">
    <property type="entry name" value="6-Phosphogluconate Dehydrogenase, domain 3"/>
    <property type="match status" value="1"/>
</dbReference>
<dbReference type="PANTHER" id="PTHR24024">
    <property type="entry name" value="PULMONARY SURFACTANT-ASSOCIATED PROTEIN A"/>
    <property type="match status" value="1"/>
</dbReference>
<accession>A0ABT7XAZ3</accession>
<keyword evidence="5" id="KW-1185">Reference proteome</keyword>
<feature type="compositionally biased region" description="Low complexity" evidence="2">
    <location>
        <begin position="124"/>
        <end position="151"/>
    </location>
</feature>
<dbReference type="PROSITE" id="PS51257">
    <property type="entry name" value="PROKAR_LIPOPROTEIN"/>
    <property type="match status" value="1"/>
</dbReference>
<feature type="signal peptide" evidence="3">
    <location>
        <begin position="1"/>
        <end position="23"/>
    </location>
</feature>